<reference evidence="7 8" key="1">
    <citation type="submission" date="2020-04" db="EMBL/GenBank/DDBJ databases">
        <title>Luteolibacter sp. G-1-1-1 isolated from soil.</title>
        <authorList>
            <person name="Dahal R.H."/>
        </authorList>
    </citation>
    <scope>NUCLEOTIDE SEQUENCE [LARGE SCALE GENOMIC DNA]</scope>
    <source>
        <strain evidence="7 8">G-1-1-1</strain>
    </source>
</reference>
<dbReference type="KEGG" id="luo:HHL09_12140"/>
<evidence type="ECO:0000256" key="3">
    <source>
        <dbReference type="ARBA" id="ARBA00023012"/>
    </source>
</evidence>
<gene>
    <name evidence="7" type="ORF">HHL09_12140</name>
</gene>
<keyword evidence="1" id="KW-0808">Transferase</keyword>
<evidence type="ECO:0000259" key="6">
    <source>
        <dbReference type="Pfam" id="PF07730"/>
    </source>
</evidence>
<evidence type="ECO:0000313" key="7">
    <source>
        <dbReference type="EMBL" id="QJE96499.1"/>
    </source>
</evidence>
<dbReference type="Pfam" id="PF02518">
    <property type="entry name" value="HATPase_c"/>
    <property type="match status" value="1"/>
</dbReference>
<organism evidence="7 8">
    <name type="scientific">Luteolibacter luteus</name>
    <dbReference type="NCBI Taxonomy" id="2728835"/>
    <lineage>
        <taxon>Bacteria</taxon>
        <taxon>Pseudomonadati</taxon>
        <taxon>Verrucomicrobiota</taxon>
        <taxon>Verrucomicrobiia</taxon>
        <taxon>Verrucomicrobiales</taxon>
        <taxon>Verrucomicrobiaceae</taxon>
        <taxon>Luteolibacter</taxon>
    </lineage>
</organism>
<evidence type="ECO:0000313" key="8">
    <source>
        <dbReference type="Proteomes" id="UP000501812"/>
    </source>
</evidence>
<feature type="transmembrane region" description="Helical" evidence="4">
    <location>
        <begin position="447"/>
        <end position="467"/>
    </location>
</feature>
<evidence type="ECO:0000256" key="2">
    <source>
        <dbReference type="ARBA" id="ARBA00022777"/>
    </source>
</evidence>
<proteinExistence type="predicted"/>
<dbReference type="InterPro" id="IPR050482">
    <property type="entry name" value="Sensor_HK_TwoCompSys"/>
</dbReference>
<protein>
    <recommendedName>
        <fullName evidence="9">Histidine kinase domain-containing protein</fullName>
    </recommendedName>
</protein>
<dbReference type="RefSeq" id="WP_169454900.1">
    <property type="nucleotide sequence ID" value="NZ_CP051774.1"/>
</dbReference>
<evidence type="ECO:0000259" key="5">
    <source>
        <dbReference type="Pfam" id="PF02518"/>
    </source>
</evidence>
<dbReference type="Proteomes" id="UP000501812">
    <property type="component" value="Chromosome"/>
</dbReference>
<dbReference type="InterPro" id="IPR011712">
    <property type="entry name" value="Sig_transdc_His_kin_sub3_dim/P"/>
</dbReference>
<accession>A0A858RJB5</accession>
<dbReference type="SUPFAM" id="SSF55874">
    <property type="entry name" value="ATPase domain of HSP90 chaperone/DNA topoisomerase II/histidine kinase"/>
    <property type="match status" value="1"/>
</dbReference>
<feature type="domain" description="Signal transduction histidine kinase subgroup 3 dimerisation and phosphoacceptor" evidence="6">
    <location>
        <begin position="481"/>
        <end position="541"/>
    </location>
</feature>
<keyword evidence="4" id="KW-1133">Transmembrane helix</keyword>
<dbReference type="CDD" id="cd16917">
    <property type="entry name" value="HATPase_UhpB-NarQ-NarX-like"/>
    <property type="match status" value="1"/>
</dbReference>
<keyword evidence="4" id="KW-0812">Transmembrane</keyword>
<sequence length="679" mass="74584">MTRRRCFEILLILLPGLLSGQEASWEYRLANSLSARPGKIEKELQAIEAELPGLPNLPVGDQGGTGGLAIRYGGPLLKQEGELSITVRFKAPGMADLIALVPARRYGVYGPNPDFGTPEAFSVYLIGETGQTVAKIAEVNGAGTNPVRSGHPYVFPVSPPVQAWGMKIIAEKLPLDSDDSDHHVHAWAEALAFQGDHNLARGAEVDNSGGSPPPAPWQWSNDYLVDGQTPLGLPEIPGELHANVGWMSDARDSARDPVWFELDLGGVREFDSIRLFPAKRPTSDLPSGFGFPKNFVISVWDGQPKERGRMPLVEKRIETANPGHNPFLVSMGPCKGSHVRIEITELWKVYEKFPAFAALSEVEILKGETNVGLGSLVRTSGMAGTIISSGSQYWSLASLTDGYGPEGKLVSDRSWLLSLNHRLELETSRYHLQKERDEIVGMWRRSLLATVVILGAVGAVVLVALPLRYRLRSKRQLEEVRDRIAGDLHDEVGSNLGSIQMFADLAERRTGGSGELKNIQRIAAETVSAVRDIVWLLRPGGDHRIATVEHLRETCSIMLETHDWKFTANEPAWACEMSDDANRNLFLYVREALHNILRHAEAAKVQVQVEVARGQFHLVIADDGRGIDAERLARPATFRALRKRAEALQASFTPKSEPGQGTELTLVIPLDPKHALHGK</sequence>
<keyword evidence="4" id="KW-0472">Membrane</keyword>
<name>A0A858RJB5_9BACT</name>
<evidence type="ECO:0000256" key="1">
    <source>
        <dbReference type="ARBA" id="ARBA00022679"/>
    </source>
</evidence>
<dbReference type="Pfam" id="PF07730">
    <property type="entry name" value="HisKA_3"/>
    <property type="match status" value="1"/>
</dbReference>
<dbReference type="Gene3D" id="1.20.5.1930">
    <property type="match status" value="1"/>
</dbReference>
<evidence type="ECO:0008006" key="9">
    <source>
        <dbReference type="Google" id="ProtNLM"/>
    </source>
</evidence>
<dbReference type="EMBL" id="CP051774">
    <property type="protein sequence ID" value="QJE96499.1"/>
    <property type="molecule type" value="Genomic_DNA"/>
</dbReference>
<dbReference type="AlphaFoldDB" id="A0A858RJB5"/>
<keyword evidence="8" id="KW-1185">Reference proteome</keyword>
<evidence type="ECO:0000256" key="4">
    <source>
        <dbReference type="SAM" id="Phobius"/>
    </source>
</evidence>
<dbReference type="InterPro" id="IPR036890">
    <property type="entry name" value="HATPase_C_sf"/>
</dbReference>
<feature type="domain" description="Histidine kinase/HSP90-like ATPase" evidence="5">
    <location>
        <begin position="584"/>
        <end position="671"/>
    </location>
</feature>
<dbReference type="PANTHER" id="PTHR24421:SF61">
    <property type="entry name" value="OXYGEN SENSOR HISTIDINE KINASE NREB"/>
    <property type="match status" value="1"/>
</dbReference>
<dbReference type="Gene3D" id="2.60.120.260">
    <property type="entry name" value="Galactose-binding domain-like"/>
    <property type="match status" value="1"/>
</dbReference>
<dbReference type="GO" id="GO:0046983">
    <property type="term" value="F:protein dimerization activity"/>
    <property type="evidence" value="ECO:0007669"/>
    <property type="project" value="InterPro"/>
</dbReference>
<keyword evidence="2" id="KW-0418">Kinase</keyword>
<dbReference type="Gene3D" id="3.30.565.10">
    <property type="entry name" value="Histidine kinase-like ATPase, C-terminal domain"/>
    <property type="match status" value="1"/>
</dbReference>
<dbReference type="PANTHER" id="PTHR24421">
    <property type="entry name" value="NITRATE/NITRITE SENSOR PROTEIN NARX-RELATED"/>
    <property type="match status" value="1"/>
</dbReference>
<dbReference type="InterPro" id="IPR003594">
    <property type="entry name" value="HATPase_dom"/>
</dbReference>
<dbReference type="GO" id="GO:0016020">
    <property type="term" value="C:membrane"/>
    <property type="evidence" value="ECO:0007669"/>
    <property type="project" value="InterPro"/>
</dbReference>
<dbReference type="GO" id="GO:0000155">
    <property type="term" value="F:phosphorelay sensor kinase activity"/>
    <property type="evidence" value="ECO:0007669"/>
    <property type="project" value="InterPro"/>
</dbReference>
<keyword evidence="3" id="KW-0902">Two-component regulatory system</keyword>